<name>A0A172JID0_BPPB1</name>
<dbReference type="KEGG" id="vg:29058948"/>
<protein>
    <submittedName>
        <fullName evidence="2">Uncharacterized protein</fullName>
    </submittedName>
</protein>
<dbReference type="RefSeq" id="YP_009283134.1">
    <property type="nucleotide sequence ID" value="NC_031039.1"/>
</dbReference>
<evidence type="ECO:0000256" key="1">
    <source>
        <dbReference type="SAM" id="MobiDB-lite"/>
    </source>
</evidence>
<feature type="compositionally biased region" description="Basic and acidic residues" evidence="1">
    <location>
        <begin position="47"/>
        <end position="60"/>
    </location>
</feature>
<dbReference type="EMBL" id="KU878088">
    <property type="protein sequence ID" value="AMS01314.1"/>
    <property type="molecule type" value="Genomic_DNA"/>
</dbReference>
<reference evidence="2 3" key="1">
    <citation type="journal article" date="2016" name="Virology">
        <title>The genome of AR9, a giant transducing Bacillus phage encoding two multisubunit RNA polymerases.</title>
        <authorList>
            <person name="Lavysh D."/>
            <person name="Sokolova M."/>
            <person name="Minakhin L."/>
            <person name="Yakunina M."/>
            <person name="Artamonova T."/>
            <person name="Kozyavkin S."/>
            <person name="Makarova K.S."/>
            <person name="Koonin E.V."/>
            <person name="Severinov K."/>
        </authorList>
    </citation>
    <scope>NUCLEOTIDE SEQUENCE [LARGE SCALE GENOMIC DNA]</scope>
</reference>
<evidence type="ECO:0000313" key="2">
    <source>
        <dbReference type="EMBL" id="AMS01314.1"/>
    </source>
</evidence>
<evidence type="ECO:0000313" key="3">
    <source>
        <dbReference type="Proteomes" id="UP000202618"/>
    </source>
</evidence>
<accession>A0A172JID0</accession>
<dbReference type="Proteomes" id="UP000202618">
    <property type="component" value="Segment"/>
</dbReference>
<sequence>MDAKYQLYLLDLFDGKISISEMINMDLSMLISLEKEKAKQVEKEAKKIMKAQQDSKEKPKTITNKK</sequence>
<dbReference type="GeneID" id="29058948"/>
<gene>
    <name evidence="2" type="ORF">AR9_g230</name>
</gene>
<feature type="region of interest" description="Disordered" evidence="1">
    <location>
        <begin position="47"/>
        <end position="66"/>
    </location>
</feature>
<proteinExistence type="predicted"/>
<organism evidence="2 3">
    <name type="scientific">Bacillus phage AR9</name>
    <dbReference type="NCBI Taxonomy" id="1815509"/>
    <lineage>
        <taxon>Viruses</taxon>
        <taxon>Duplodnaviria</taxon>
        <taxon>Heunggongvirae</taxon>
        <taxon>Uroviricota</taxon>
        <taxon>Caudoviricetes</taxon>
        <taxon>Takahashivirus</taxon>
        <taxon>Bacillus phage PBS1</taxon>
    </lineage>
</organism>